<dbReference type="eggNOG" id="ENOG5032XPP">
    <property type="taxonomic scope" value="Bacteria"/>
</dbReference>
<accession>I3YEU0</accession>
<proteinExistence type="predicted"/>
<protein>
    <submittedName>
        <fullName evidence="1">Uncharacterized protein</fullName>
    </submittedName>
</protein>
<organism evidence="1 2">
    <name type="scientific">Thiocystis violascens (strain ATCC 17096 / DSM 198 / 6111)</name>
    <name type="common">Chromatium violascens</name>
    <dbReference type="NCBI Taxonomy" id="765911"/>
    <lineage>
        <taxon>Bacteria</taxon>
        <taxon>Pseudomonadati</taxon>
        <taxon>Pseudomonadota</taxon>
        <taxon>Gammaproteobacteria</taxon>
        <taxon>Chromatiales</taxon>
        <taxon>Chromatiaceae</taxon>
        <taxon>Thiocystis</taxon>
    </lineage>
</organism>
<gene>
    <name evidence="1" type="ordered locus">Thivi_3655</name>
</gene>
<dbReference type="AlphaFoldDB" id="I3YEU0"/>
<dbReference type="STRING" id="765911.Thivi_3655"/>
<dbReference type="OrthoDB" id="9076234at2"/>
<dbReference type="KEGG" id="tvi:Thivi_3655"/>
<evidence type="ECO:0000313" key="1">
    <source>
        <dbReference type="EMBL" id="AFL75508.1"/>
    </source>
</evidence>
<sequence>MNTASYLNSGLTTDLQLRIAEVCQAVDVSDGIEPLVNVVQALLPDLSVTHAMTRGGWHRLGGVVDLDGNRIAHNITDWAEAESGGDIDELMFKLSDVRYFATRLNGQTHYLVAQTGPLASDFIQIEIEQLQEVLDRCIADPDWFPDSIADFVDPIDFPRLEPEPVGAPRLAFRRLVKVADLIASRDTGPRLRRFFDDWDRSSAVESEGFCHHWVLALREYQDRDGDGHLSAKPVPVLASQVPALPDAEVERGAGLANQIHGFDREVGYPFAWYFHMLTNRKVSHKLAEAVHADLMGAYAYLPARDLRVLRDWYQEPYGI</sequence>
<evidence type="ECO:0000313" key="2">
    <source>
        <dbReference type="Proteomes" id="UP000006062"/>
    </source>
</evidence>
<dbReference type="RefSeq" id="WP_014779904.1">
    <property type="nucleotide sequence ID" value="NC_018012.1"/>
</dbReference>
<dbReference type="HOGENOM" id="CLU_075253_0_0_6"/>
<name>I3YEU0_THIV6</name>
<dbReference type="EMBL" id="CP003154">
    <property type="protein sequence ID" value="AFL75508.1"/>
    <property type="molecule type" value="Genomic_DNA"/>
</dbReference>
<keyword evidence="2" id="KW-1185">Reference proteome</keyword>
<dbReference type="Proteomes" id="UP000006062">
    <property type="component" value="Chromosome"/>
</dbReference>
<reference evidence="1 2" key="1">
    <citation type="submission" date="2012-06" db="EMBL/GenBank/DDBJ databases">
        <title>Complete sequence of Thiocystis violascens DSM 198.</title>
        <authorList>
            <consortium name="US DOE Joint Genome Institute"/>
            <person name="Lucas S."/>
            <person name="Han J."/>
            <person name="Lapidus A."/>
            <person name="Cheng J.-F."/>
            <person name="Goodwin L."/>
            <person name="Pitluck S."/>
            <person name="Peters L."/>
            <person name="Ovchinnikova G."/>
            <person name="Teshima H."/>
            <person name="Detter J.C."/>
            <person name="Han C."/>
            <person name="Tapia R."/>
            <person name="Land M."/>
            <person name="Hauser L."/>
            <person name="Kyrpides N."/>
            <person name="Ivanova N."/>
            <person name="Pagani I."/>
            <person name="Vogl K."/>
            <person name="Liu Z."/>
            <person name="Frigaard N.-U."/>
            <person name="Bryant D."/>
            <person name="Woyke T."/>
        </authorList>
    </citation>
    <scope>NUCLEOTIDE SEQUENCE [LARGE SCALE GENOMIC DNA]</scope>
    <source>
        <strain evidence="2">ATCC 17096 / DSM 198 / 6111</strain>
    </source>
</reference>